<keyword evidence="2" id="KW-1185">Reference proteome</keyword>
<dbReference type="OrthoDB" id="6372180at2"/>
<accession>A0A369AXF2</accession>
<name>A0A369AXF2_9FIRM</name>
<dbReference type="Pfam" id="PF14412">
    <property type="entry name" value="AHH"/>
    <property type="match status" value="1"/>
</dbReference>
<organism evidence="1 2">
    <name type="scientific">Anaerobacterium chartisolvens</name>
    <dbReference type="NCBI Taxonomy" id="1297424"/>
    <lineage>
        <taxon>Bacteria</taxon>
        <taxon>Bacillati</taxon>
        <taxon>Bacillota</taxon>
        <taxon>Clostridia</taxon>
        <taxon>Eubacteriales</taxon>
        <taxon>Oscillospiraceae</taxon>
        <taxon>Anaerobacterium</taxon>
    </lineage>
</organism>
<dbReference type="InterPro" id="IPR032871">
    <property type="entry name" value="AHH_dom_containing"/>
</dbReference>
<sequence>MGKIYMKPDEVIGLGGRIKSIVAEIEPMVRDVGSILESLEPEVKKRLGGTEYRIADDLYMLYNMGMDLGSMAQKAGRSFMDEDSFLSRDMEAALKGMESVAKEVAWLNSSDNARMGVDGSLKQQFYRNVSLEMNESVASPVGDYLLSSVKQVVLGDFTDDMTLLGTGLQVLTGIVGIDLPADIRDLTASLVNWEWSGEHILNFALNLVGVIPVIGALKYLKYADEAAVAIKGSDRIVTALKNSDELSTVLKKGDEAVLGSKEVLNGGLKTLSTPSSKVLRQNMIESGINVPNYANAAHHIVAGSSPKAAEARAILQKFGVDINDATNGAFLPTVKDVAEGAYHPSLHTDSYYRKVTDLLSGAKSKNDVLDILDDIADQLSKGTFK</sequence>
<dbReference type="AlphaFoldDB" id="A0A369AXF2"/>
<reference evidence="1 2" key="1">
    <citation type="submission" date="2018-07" db="EMBL/GenBank/DDBJ databases">
        <title>Genomic Encyclopedia of Type Strains, Phase IV (KMG-IV): sequencing the most valuable type-strain genomes for metagenomic binning, comparative biology and taxonomic classification.</title>
        <authorList>
            <person name="Goeker M."/>
        </authorList>
    </citation>
    <scope>NUCLEOTIDE SEQUENCE [LARGE SCALE GENOMIC DNA]</scope>
    <source>
        <strain evidence="1 2">DSM 27016</strain>
    </source>
</reference>
<comment type="caution">
    <text evidence="1">The sequence shown here is derived from an EMBL/GenBank/DDBJ whole genome shotgun (WGS) entry which is preliminary data.</text>
</comment>
<proteinExistence type="predicted"/>
<dbReference type="EMBL" id="QPJT01000019">
    <property type="protein sequence ID" value="RCX13018.1"/>
    <property type="molecule type" value="Genomic_DNA"/>
</dbReference>
<dbReference type="RefSeq" id="WP_114298765.1">
    <property type="nucleotide sequence ID" value="NZ_QPJT01000019.1"/>
</dbReference>
<gene>
    <name evidence="1" type="ORF">DFR58_11975</name>
</gene>
<evidence type="ECO:0000313" key="1">
    <source>
        <dbReference type="EMBL" id="RCX13018.1"/>
    </source>
</evidence>
<protein>
    <submittedName>
        <fullName evidence="1">HNH/ENDO VII superfamily nuclease</fullName>
    </submittedName>
</protein>
<dbReference type="CDD" id="cd20744">
    <property type="entry name" value="FIX_AHH_RhsA-like"/>
    <property type="match status" value="1"/>
</dbReference>
<evidence type="ECO:0000313" key="2">
    <source>
        <dbReference type="Proteomes" id="UP000253034"/>
    </source>
</evidence>
<dbReference type="Proteomes" id="UP000253034">
    <property type="component" value="Unassembled WGS sequence"/>
</dbReference>